<reference evidence="12 13" key="1">
    <citation type="submission" date="2012-08" db="EMBL/GenBank/DDBJ databases">
        <title>Whole genome shotgun sequence of Kineosphaera limosa NBRC 100340.</title>
        <authorList>
            <person name="Yoshida I."/>
            <person name="Isaki S."/>
            <person name="Hosoyama A."/>
            <person name="Tsuchikane K."/>
            <person name="Katsumata H."/>
            <person name="Ando Y."/>
            <person name="Ohji S."/>
            <person name="Hamada M."/>
            <person name="Tamura T."/>
            <person name="Yamazoe A."/>
            <person name="Yamazaki S."/>
            <person name="Fujita N."/>
        </authorList>
    </citation>
    <scope>NUCLEOTIDE SEQUENCE [LARGE SCALE GENOMIC DNA]</scope>
    <source>
        <strain evidence="12 13">NBRC 100340</strain>
    </source>
</reference>
<dbReference type="EMBL" id="BAHD01000016">
    <property type="protein sequence ID" value="GAB95079.1"/>
    <property type="molecule type" value="Genomic_DNA"/>
</dbReference>
<dbReference type="AlphaFoldDB" id="K6X8C7"/>
<dbReference type="Pfam" id="PF13185">
    <property type="entry name" value="GAF_2"/>
    <property type="match status" value="2"/>
</dbReference>
<dbReference type="GO" id="GO:0070025">
    <property type="term" value="F:carbon monoxide binding"/>
    <property type="evidence" value="ECO:0007669"/>
    <property type="project" value="UniProtKB-ARBA"/>
</dbReference>
<dbReference type="Proteomes" id="UP000008366">
    <property type="component" value="Unassembled WGS sequence"/>
</dbReference>
<keyword evidence="5" id="KW-0808">Transferase</keyword>
<comment type="caution">
    <text evidence="12">The sequence shown here is derived from an EMBL/GenBank/DDBJ whole genome shotgun (WGS) entry which is preliminary data.</text>
</comment>
<keyword evidence="3" id="KW-0963">Cytoplasm</keyword>
<keyword evidence="7 12" id="KW-0418">Kinase</keyword>
<feature type="domain" description="GAF" evidence="11">
    <location>
        <begin position="54"/>
        <end position="202"/>
    </location>
</feature>
<dbReference type="GO" id="GO:0019825">
    <property type="term" value="F:oxygen binding"/>
    <property type="evidence" value="ECO:0007669"/>
    <property type="project" value="UniProtKB-ARBA"/>
</dbReference>
<dbReference type="eggNOG" id="COG3850">
    <property type="taxonomic scope" value="Bacteria"/>
</dbReference>
<dbReference type="STRING" id="1184609.KILIM_016_00190"/>
<feature type="domain" description="GAF" evidence="11">
    <location>
        <begin position="223"/>
        <end position="374"/>
    </location>
</feature>
<dbReference type="InterPro" id="IPR029016">
    <property type="entry name" value="GAF-like_dom_sf"/>
</dbReference>
<proteinExistence type="predicted"/>
<evidence type="ECO:0000256" key="9">
    <source>
        <dbReference type="ARBA" id="ARBA00023004"/>
    </source>
</evidence>
<dbReference type="InterPro" id="IPR011712">
    <property type="entry name" value="Sig_transdc_His_kin_sub3_dim/P"/>
</dbReference>
<dbReference type="GO" id="GO:0016020">
    <property type="term" value="C:membrane"/>
    <property type="evidence" value="ECO:0007669"/>
    <property type="project" value="InterPro"/>
</dbReference>
<organism evidence="12 13">
    <name type="scientific">Kineosphaera limosa NBRC 100340</name>
    <dbReference type="NCBI Taxonomy" id="1184609"/>
    <lineage>
        <taxon>Bacteria</taxon>
        <taxon>Bacillati</taxon>
        <taxon>Actinomycetota</taxon>
        <taxon>Actinomycetes</taxon>
        <taxon>Micrococcales</taxon>
        <taxon>Dermatophilaceae</taxon>
        <taxon>Kineosphaera</taxon>
    </lineage>
</organism>
<dbReference type="RefSeq" id="WP_006591611.1">
    <property type="nucleotide sequence ID" value="NZ_BAHD01000016.1"/>
</dbReference>
<keyword evidence="8" id="KW-0460">Magnesium</keyword>
<dbReference type="GO" id="GO:0020037">
    <property type="term" value="F:heme binding"/>
    <property type="evidence" value="ECO:0007669"/>
    <property type="project" value="UniProtKB-ARBA"/>
</dbReference>
<dbReference type="SUPFAM" id="SSF55781">
    <property type="entry name" value="GAF domain-like"/>
    <property type="match status" value="2"/>
</dbReference>
<dbReference type="SUPFAM" id="SSF55874">
    <property type="entry name" value="ATPase domain of HSP90 chaperone/DNA topoisomerase II/histidine kinase"/>
    <property type="match status" value="1"/>
</dbReference>
<evidence type="ECO:0000256" key="4">
    <source>
        <dbReference type="ARBA" id="ARBA00022553"/>
    </source>
</evidence>
<keyword evidence="9" id="KW-0408">Iron</keyword>
<dbReference type="GO" id="GO:0070483">
    <property type="term" value="P:detection of hypoxia"/>
    <property type="evidence" value="ECO:0007669"/>
    <property type="project" value="UniProtKB-ARBA"/>
</dbReference>
<evidence type="ECO:0000256" key="6">
    <source>
        <dbReference type="ARBA" id="ARBA00022723"/>
    </source>
</evidence>
<evidence type="ECO:0000256" key="2">
    <source>
        <dbReference type="ARBA" id="ARBA00001971"/>
    </source>
</evidence>
<dbReference type="CDD" id="cd16917">
    <property type="entry name" value="HATPase_UhpB-NarQ-NarX-like"/>
    <property type="match status" value="1"/>
</dbReference>
<comment type="cofactor">
    <cofactor evidence="1">
        <name>Mg(2+)</name>
        <dbReference type="ChEBI" id="CHEBI:18420"/>
    </cofactor>
</comment>
<dbReference type="Gene3D" id="3.30.565.10">
    <property type="entry name" value="Histidine kinase-like ATPase, C-terminal domain"/>
    <property type="match status" value="1"/>
</dbReference>
<name>K6X8C7_9MICO</name>
<evidence type="ECO:0000256" key="5">
    <source>
        <dbReference type="ARBA" id="ARBA00022679"/>
    </source>
</evidence>
<dbReference type="FunFam" id="3.30.450.40:FF:000052">
    <property type="entry name" value="Oxygen sensor histidine kinase response regulator DevS/DosS"/>
    <property type="match status" value="1"/>
</dbReference>
<dbReference type="GO" id="GO:0046983">
    <property type="term" value="F:protein dimerization activity"/>
    <property type="evidence" value="ECO:0007669"/>
    <property type="project" value="InterPro"/>
</dbReference>
<dbReference type="GO" id="GO:0070026">
    <property type="term" value="F:nitric oxide binding"/>
    <property type="evidence" value="ECO:0007669"/>
    <property type="project" value="UniProtKB-ARBA"/>
</dbReference>
<evidence type="ECO:0000313" key="13">
    <source>
        <dbReference type="Proteomes" id="UP000008366"/>
    </source>
</evidence>
<dbReference type="GO" id="GO:0000155">
    <property type="term" value="F:phosphorelay sensor kinase activity"/>
    <property type="evidence" value="ECO:0007669"/>
    <property type="project" value="InterPro"/>
</dbReference>
<gene>
    <name evidence="12" type="primary">devS</name>
    <name evidence="12" type="ORF">KILIM_016_00190</name>
</gene>
<dbReference type="Pfam" id="PF07730">
    <property type="entry name" value="HisKA_3"/>
    <property type="match status" value="1"/>
</dbReference>
<evidence type="ECO:0000256" key="1">
    <source>
        <dbReference type="ARBA" id="ARBA00001946"/>
    </source>
</evidence>
<dbReference type="InterPro" id="IPR050482">
    <property type="entry name" value="Sensor_HK_TwoCompSys"/>
</dbReference>
<evidence type="ECO:0000313" key="12">
    <source>
        <dbReference type="EMBL" id="GAB95079.1"/>
    </source>
</evidence>
<evidence type="ECO:0000256" key="3">
    <source>
        <dbReference type="ARBA" id="ARBA00022490"/>
    </source>
</evidence>
<accession>K6X8C7</accession>
<keyword evidence="13" id="KW-1185">Reference proteome</keyword>
<dbReference type="Gene3D" id="1.20.5.1930">
    <property type="match status" value="1"/>
</dbReference>
<dbReference type="GO" id="GO:0000287">
    <property type="term" value="F:magnesium ion binding"/>
    <property type="evidence" value="ECO:0007669"/>
    <property type="project" value="UniProtKB-ARBA"/>
</dbReference>
<dbReference type="PANTHER" id="PTHR24421:SF56">
    <property type="entry name" value="OXYGEN SENSOR HISTIDINE KINASE RESPONSE REGULATOR DOST"/>
    <property type="match status" value="1"/>
</dbReference>
<dbReference type="SMART" id="SM00065">
    <property type="entry name" value="GAF"/>
    <property type="match status" value="2"/>
</dbReference>
<dbReference type="InterPro" id="IPR003018">
    <property type="entry name" value="GAF"/>
</dbReference>
<comment type="cofactor">
    <cofactor evidence="2">
        <name>heme</name>
        <dbReference type="ChEBI" id="CHEBI:30413"/>
    </cofactor>
</comment>
<keyword evidence="6" id="KW-0479">Metal-binding</keyword>
<protein>
    <submittedName>
        <fullName evidence="12">Two-component histidine kinase DevS</fullName>
    </submittedName>
</protein>
<dbReference type="InterPro" id="IPR036890">
    <property type="entry name" value="HATPase_C_sf"/>
</dbReference>
<evidence type="ECO:0000259" key="11">
    <source>
        <dbReference type="SMART" id="SM00065"/>
    </source>
</evidence>
<keyword evidence="10" id="KW-0902">Two-component regulatory system</keyword>
<dbReference type="GO" id="GO:0019826">
    <property type="term" value="F:oxygen sensor activity"/>
    <property type="evidence" value="ECO:0007669"/>
    <property type="project" value="UniProtKB-ARBA"/>
</dbReference>
<evidence type="ECO:0000256" key="10">
    <source>
        <dbReference type="ARBA" id="ARBA00023012"/>
    </source>
</evidence>
<dbReference type="GO" id="GO:0005524">
    <property type="term" value="F:ATP binding"/>
    <property type="evidence" value="ECO:0007669"/>
    <property type="project" value="UniProtKB-ARBA"/>
</dbReference>
<dbReference type="PANTHER" id="PTHR24421">
    <property type="entry name" value="NITRATE/NITRITE SENSOR PROTEIN NARX-RELATED"/>
    <property type="match status" value="1"/>
</dbReference>
<evidence type="ECO:0000256" key="8">
    <source>
        <dbReference type="ARBA" id="ARBA00022842"/>
    </source>
</evidence>
<dbReference type="Gene3D" id="3.30.450.40">
    <property type="match status" value="2"/>
</dbReference>
<evidence type="ECO:0000256" key="7">
    <source>
        <dbReference type="ARBA" id="ARBA00022777"/>
    </source>
</evidence>
<keyword evidence="4" id="KW-0597">Phosphoprotein</keyword>
<sequence>MSAPLEPDHSQLGVGLDIEDLLDEIRRRAAGATQAQERLGQLLSAVVAISSDLELPAVLAKVLHSACELLGARYGALGVLDATGRQLADFITHGLTAEQRERIGDLPHGGGVLGLLIRDPQTMRLDDIRDHPESVGFPPHHPPMRTFIGASVRVRDTVFGNLYLCDRNDGQPFDEADGTVLEGLAAAAGIAIENAQLFDRARGRQQWAEVMAELTQTLLEGRNEAAALGRMVKHARELGGAHLGLLAVRDETGRLVVRAQTGAEHGREVLGARLMSPRWTILLKERVPLLLMTMPGDRHVGELAAELARLGGAQEFGACAIVPITVGEVEVGLIALAWTTDGRGEATQTMDLLTPFAEQMGLAIEAARAQRQRSRAQLLEDRDRIARDMHDHVIQRLFAAGLSLQAAGRHVEPVVRERLEGVVDELDTAVKTLREAIFELHQHLPEGGLGPEIESLVEQFAEHAGYVPDLAFEGMLSEVPPHLEHDVVAVVREGLSNVARHSRASDAQVRVSTSDGLVVTIQDNGVGLGEPVRRSGLGNLDGRAAAHGGSFALVAREPTGTLLRWRVPLP</sequence>